<dbReference type="AlphaFoldDB" id="A0A7W6S0I5"/>
<dbReference type="GO" id="GO:0032259">
    <property type="term" value="P:methylation"/>
    <property type="evidence" value="ECO:0007669"/>
    <property type="project" value="UniProtKB-KW"/>
</dbReference>
<keyword evidence="1" id="KW-0808">Transferase</keyword>
<dbReference type="Pfam" id="PF13578">
    <property type="entry name" value="Methyltransf_24"/>
    <property type="match status" value="1"/>
</dbReference>
<dbReference type="GO" id="GO:0008168">
    <property type="term" value="F:methyltransferase activity"/>
    <property type="evidence" value="ECO:0007669"/>
    <property type="project" value="UniProtKB-KW"/>
</dbReference>
<reference evidence="1 2" key="1">
    <citation type="submission" date="2020-08" db="EMBL/GenBank/DDBJ databases">
        <title>Genome sequencing of Purple Non-Sulfur Bacteria from various extreme environments.</title>
        <authorList>
            <person name="Mayer M."/>
        </authorList>
    </citation>
    <scope>NUCLEOTIDE SEQUENCE [LARGE SCALE GENOMIC DNA]</scope>
    <source>
        <strain evidence="1 2">JA135</strain>
    </source>
</reference>
<keyword evidence="1" id="KW-0489">Methyltransferase</keyword>
<evidence type="ECO:0000313" key="1">
    <source>
        <dbReference type="EMBL" id="MBB4286623.1"/>
    </source>
</evidence>
<organism evidence="1 2">
    <name type="scientific">Roseospira goensis</name>
    <dbReference type="NCBI Taxonomy" id="391922"/>
    <lineage>
        <taxon>Bacteria</taxon>
        <taxon>Pseudomonadati</taxon>
        <taxon>Pseudomonadota</taxon>
        <taxon>Alphaproteobacteria</taxon>
        <taxon>Rhodospirillales</taxon>
        <taxon>Rhodospirillaceae</taxon>
        <taxon>Roseospira</taxon>
    </lineage>
</organism>
<accession>A0A7W6S0I5</accession>
<sequence length="291" mass="31701">MPVPPLSVPLSTRLRYLAMGLRTVVGGRPGGFFIPYRHADSVGHAAPAEYPAAAAAFERAADGFREVLAAIDDHAEALLTIPDSAPPPSPRWGQLWFPGLDAAAAYALVRRHRPARIVEVGAGHSTRFLARARLDGDIAADHRCIDPRPRAALDGLPVRWVREVLAVDHLPLFTALEAGDIAFFDASHILMPGTDVDIILNRILPSLRPGVLVHFHDIFLPDPYPASWAWRGYNEQAAVAALVANRALDPVFASRYALTRMQARQRSAALAAIPVPCPDRESSLWVRVPRA</sequence>
<proteinExistence type="predicted"/>
<dbReference type="Proteomes" id="UP000555728">
    <property type="component" value="Unassembled WGS sequence"/>
</dbReference>
<dbReference type="SUPFAM" id="SSF53335">
    <property type="entry name" value="S-adenosyl-L-methionine-dependent methyltransferases"/>
    <property type="match status" value="1"/>
</dbReference>
<dbReference type="Gene3D" id="3.40.50.150">
    <property type="entry name" value="Vaccinia Virus protein VP39"/>
    <property type="match status" value="1"/>
</dbReference>
<dbReference type="RefSeq" id="WP_184435628.1">
    <property type="nucleotide sequence ID" value="NZ_JACIGI010000018.1"/>
</dbReference>
<protein>
    <submittedName>
        <fullName evidence="1">Putative O-methyltransferase YrrM</fullName>
    </submittedName>
</protein>
<name>A0A7W6S0I5_9PROT</name>
<gene>
    <name evidence="1" type="ORF">GGD88_002357</name>
</gene>
<comment type="caution">
    <text evidence="1">The sequence shown here is derived from an EMBL/GenBank/DDBJ whole genome shotgun (WGS) entry which is preliminary data.</text>
</comment>
<keyword evidence="2" id="KW-1185">Reference proteome</keyword>
<dbReference type="InterPro" id="IPR029063">
    <property type="entry name" value="SAM-dependent_MTases_sf"/>
</dbReference>
<dbReference type="EMBL" id="JACIGI010000018">
    <property type="protein sequence ID" value="MBB4286623.1"/>
    <property type="molecule type" value="Genomic_DNA"/>
</dbReference>
<evidence type="ECO:0000313" key="2">
    <source>
        <dbReference type="Proteomes" id="UP000555728"/>
    </source>
</evidence>